<sequence length="197" mass="22299">MQQQQQPNAPYGAHEIIGMHEALSTKSANVEMFSFLSQQAQDMQLRNLLQQQAHMIEQHYVQGVQIMQGSANANNQLAYQPTMHVQPKLGLRNPSHPAPNMNAQSLSDRTICTVALNLHKFGATAWTSFALECVNPQFRAYLMAGANMCDRMAYDIFSFMNQKGDYQVPTLQQNTTQTMIQSYQLPQQPTMQQPHIQ</sequence>
<reference evidence="3" key="1">
    <citation type="submission" date="2016-10" db="EMBL/GenBank/DDBJ databases">
        <authorList>
            <person name="Varghese N."/>
        </authorList>
    </citation>
    <scope>NUCLEOTIDE SEQUENCE [LARGE SCALE GENOMIC DNA]</scope>
    <source>
        <strain evidence="3">DSM 12489</strain>
    </source>
</reference>
<gene>
    <name evidence="1" type="ORF">Heshes_10140</name>
    <name evidence="2" type="ORF">SAMN04489725_10215</name>
</gene>
<dbReference type="RefSeq" id="WP_006447277.1">
    <property type="nucleotide sequence ID" value="NZ_BSRA01000004.1"/>
</dbReference>
<dbReference type="EMBL" id="FNOJ01000002">
    <property type="protein sequence ID" value="SDW09628.1"/>
    <property type="molecule type" value="Genomic_DNA"/>
</dbReference>
<dbReference type="Pfam" id="PF07875">
    <property type="entry name" value="Coat_F"/>
    <property type="match status" value="1"/>
</dbReference>
<dbReference type="Gene3D" id="1.20.1260.10">
    <property type="match status" value="1"/>
</dbReference>
<name>A0A1H2QRV0_9BACL</name>
<dbReference type="Proteomes" id="UP001157137">
    <property type="component" value="Unassembled WGS sequence"/>
</dbReference>
<keyword evidence="3" id="KW-1185">Reference proteome</keyword>
<dbReference type="AlphaFoldDB" id="A0A1H2QRV0"/>
<dbReference type="InterPro" id="IPR012851">
    <property type="entry name" value="Spore_coat_CotF-like"/>
</dbReference>
<dbReference type="EMBL" id="BSRA01000004">
    <property type="protein sequence ID" value="GLV13330.1"/>
    <property type="molecule type" value="Genomic_DNA"/>
</dbReference>
<dbReference type="STRING" id="89784.SAMN04489725_10215"/>
<dbReference type="Proteomes" id="UP000182589">
    <property type="component" value="Unassembled WGS sequence"/>
</dbReference>
<evidence type="ECO:0000313" key="3">
    <source>
        <dbReference type="Proteomes" id="UP000182589"/>
    </source>
</evidence>
<reference evidence="1" key="3">
    <citation type="submission" date="2023-02" db="EMBL/GenBank/DDBJ databases">
        <title>Proposal of a novel subspecies: Alicyclobacillus hesperidum subspecies aegle.</title>
        <authorList>
            <person name="Goto K."/>
            <person name="Fujii T."/>
            <person name="Yasui K."/>
            <person name="Mochida K."/>
            <person name="Kato-Tanaka Y."/>
            <person name="Morohoshi S."/>
            <person name="An S.Y."/>
            <person name="Kasai H."/>
            <person name="Yokota A."/>
        </authorList>
    </citation>
    <scope>NUCLEOTIDE SEQUENCE</scope>
    <source>
        <strain evidence="1">DSM 12766</strain>
    </source>
</reference>
<evidence type="ECO:0000313" key="1">
    <source>
        <dbReference type="EMBL" id="GLV13330.1"/>
    </source>
</evidence>
<keyword evidence="2" id="KW-0167">Capsid protein</keyword>
<reference evidence="2" key="2">
    <citation type="submission" date="2016-10" db="EMBL/GenBank/DDBJ databases">
        <authorList>
            <person name="de Groot N.N."/>
        </authorList>
    </citation>
    <scope>NUCLEOTIDE SEQUENCE [LARGE SCALE GENOMIC DNA]</scope>
    <source>
        <strain evidence="2">DSM 12489</strain>
    </source>
</reference>
<dbReference type="InterPro" id="IPR012347">
    <property type="entry name" value="Ferritin-like"/>
</dbReference>
<evidence type="ECO:0000313" key="2">
    <source>
        <dbReference type="EMBL" id="SDW09628.1"/>
    </source>
</evidence>
<protein>
    <submittedName>
        <fullName evidence="1">Coat protein F</fullName>
    </submittedName>
    <submittedName>
        <fullName evidence="2">Spore coat protein CotF</fullName>
    </submittedName>
</protein>
<organism evidence="2 3">
    <name type="scientific">Alicyclobacillus hesperidum</name>
    <dbReference type="NCBI Taxonomy" id="89784"/>
    <lineage>
        <taxon>Bacteria</taxon>
        <taxon>Bacillati</taxon>
        <taxon>Bacillota</taxon>
        <taxon>Bacilli</taxon>
        <taxon>Bacillales</taxon>
        <taxon>Alicyclobacillaceae</taxon>
        <taxon>Alicyclobacillus</taxon>
    </lineage>
</organism>
<keyword evidence="2" id="KW-0946">Virion</keyword>
<accession>A0A1H2QRV0</accession>
<proteinExistence type="predicted"/>